<proteinExistence type="predicted"/>
<keyword evidence="2" id="KW-0723">Serine/threonine-protein kinase</keyword>
<dbReference type="Proteomes" id="UP000712281">
    <property type="component" value="Unassembled WGS sequence"/>
</dbReference>
<keyword evidence="2" id="KW-0808">Transferase</keyword>
<evidence type="ECO:0000313" key="4">
    <source>
        <dbReference type="EMBL" id="KAF2539657.1"/>
    </source>
</evidence>
<accession>A0A8S9G4S3</accession>
<name>A0A8S9G4S3_BRACR</name>
<organism evidence="4 5">
    <name type="scientific">Brassica cretica</name>
    <name type="common">Mustard</name>
    <dbReference type="NCBI Taxonomy" id="69181"/>
    <lineage>
        <taxon>Eukaryota</taxon>
        <taxon>Viridiplantae</taxon>
        <taxon>Streptophyta</taxon>
        <taxon>Embryophyta</taxon>
        <taxon>Tracheophyta</taxon>
        <taxon>Spermatophyta</taxon>
        <taxon>Magnoliopsida</taxon>
        <taxon>eudicotyledons</taxon>
        <taxon>Gunneridae</taxon>
        <taxon>Pentapetalae</taxon>
        <taxon>rosids</taxon>
        <taxon>malvids</taxon>
        <taxon>Brassicales</taxon>
        <taxon>Brassicaceae</taxon>
        <taxon>Brassiceae</taxon>
        <taxon>Brassica</taxon>
    </lineage>
</organism>
<reference evidence="4" key="1">
    <citation type="submission" date="2019-12" db="EMBL/GenBank/DDBJ databases">
        <title>Genome sequencing and annotation of Brassica cretica.</title>
        <authorList>
            <person name="Studholme D.J."/>
            <person name="Sarris P.F."/>
        </authorList>
    </citation>
    <scope>NUCLEOTIDE SEQUENCE</scope>
    <source>
        <strain evidence="4">PFS-001/15</strain>
        <tissue evidence="4">Leaf</tissue>
    </source>
</reference>
<keyword evidence="3" id="KW-0472">Membrane</keyword>
<comment type="subcellular location">
    <subcellularLocation>
        <location evidence="1">Membrane</location>
    </subcellularLocation>
</comment>
<evidence type="ECO:0008006" key="6">
    <source>
        <dbReference type="Google" id="ProtNLM"/>
    </source>
</evidence>
<evidence type="ECO:0000256" key="2">
    <source>
        <dbReference type="ARBA" id="ARBA00022527"/>
    </source>
</evidence>
<dbReference type="PANTHER" id="PTHR47985:SF2">
    <property type="entry name" value="SERINE_THREONINE-PROTEIN KINASE PBL7-RELATED"/>
    <property type="match status" value="1"/>
</dbReference>
<evidence type="ECO:0000313" key="5">
    <source>
        <dbReference type="Proteomes" id="UP000712281"/>
    </source>
</evidence>
<protein>
    <recommendedName>
        <fullName evidence="6">Protein kinase domain-containing protein</fullName>
    </recommendedName>
</protein>
<keyword evidence="2" id="KW-0418">Kinase</keyword>
<comment type="caution">
    <text evidence="4">The sequence shown here is derived from an EMBL/GenBank/DDBJ whole genome shotgun (WGS) entry which is preliminary data.</text>
</comment>
<evidence type="ECO:0000256" key="1">
    <source>
        <dbReference type="ARBA" id="ARBA00004370"/>
    </source>
</evidence>
<dbReference type="EMBL" id="QGKW02002228">
    <property type="protein sequence ID" value="KAF2539657.1"/>
    <property type="molecule type" value="Genomic_DNA"/>
</dbReference>
<dbReference type="GO" id="GO:0016020">
    <property type="term" value="C:membrane"/>
    <property type="evidence" value="ECO:0007669"/>
    <property type="project" value="UniProtKB-SubCell"/>
</dbReference>
<gene>
    <name evidence="4" type="ORF">F2Q68_00023512</name>
</gene>
<dbReference type="GO" id="GO:0004674">
    <property type="term" value="F:protein serine/threonine kinase activity"/>
    <property type="evidence" value="ECO:0007669"/>
    <property type="project" value="UniProtKB-KW"/>
</dbReference>
<dbReference type="OrthoDB" id="4062651at2759"/>
<evidence type="ECO:0000256" key="3">
    <source>
        <dbReference type="ARBA" id="ARBA00023136"/>
    </source>
</evidence>
<dbReference type="PANTHER" id="PTHR47985">
    <property type="entry name" value="OS07G0668900 PROTEIN"/>
    <property type="match status" value="1"/>
</dbReference>
<sequence>MGWIPCSGKSFKRRRNIIDENHASSHLPGFEMLQYFSRDDYYPKLSDFGLAKLGPLRCGSFGDYNPVGKPLTVQDPMTEGKYPPRGLDQALAVAAMCVQEQPKLRPVIADVVTALTYLASQTFVPMAQPVQGSLFASETPPRVCRKLAERSSYNTQHCPKRIKDAVNRQSSK</sequence>
<dbReference type="AlphaFoldDB" id="A0A8S9G4S3"/>